<keyword evidence="3 4" id="KW-0413">Isomerase</keyword>
<organism evidence="9 10">
    <name type="scientific">Nitrosococcus wardiae</name>
    <dbReference type="NCBI Taxonomy" id="1814290"/>
    <lineage>
        <taxon>Bacteria</taxon>
        <taxon>Pseudomonadati</taxon>
        <taxon>Pseudomonadota</taxon>
        <taxon>Gammaproteobacteria</taxon>
        <taxon>Chromatiales</taxon>
        <taxon>Chromatiaceae</taxon>
        <taxon>Nitrosococcus</taxon>
    </lineage>
</organism>
<evidence type="ECO:0000256" key="1">
    <source>
        <dbReference type="ARBA" id="ARBA00009375"/>
    </source>
</evidence>
<dbReference type="GO" id="GO:0160147">
    <property type="term" value="F:tRNA pseudouridine(38-40) synthase activity"/>
    <property type="evidence" value="ECO:0007669"/>
    <property type="project" value="UniProtKB-EC"/>
</dbReference>
<dbReference type="InterPro" id="IPR001406">
    <property type="entry name" value="PsdUridine_synth_TruA"/>
</dbReference>
<dbReference type="FunFam" id="3.30.70.580:FF:000001">
    <property type="entry name" value="tRNA pseudouridine synthase A"/>
    <property type="match status" value="1"/>
</dbReference>
<keyword evidence="2 4" id="KW-0819">tRNA processing</keyword>
<evidence type="ECO:0000256" key="3">
    <source>
        <dbReference type="ARBA" id="ARBA00023235"/>
    </source>
</evidence>
<accession>A0A4P7BZ37</accession>
<dbReference type="Proteomes" id="UP000294325">
    <property type="component" value="Chromosome"/>
</dbReference>
<dbReference type="NCBIfam" id="TIGR00071">
    <property type="entry name" value="hisT_truA"/>
    <property type="match status" value="1"/>
</dbReference>
<keyword evidence="10" id="KW-1185">Reference proteome</keyword>
<protein>
    <recommendedName>
        <fullName evidence="4">tRNA pseudouridine synthase A</fullName>
        <ecNumber evidence="4">5.4.99.12</ecNumber>
    </recommendedName>
    <alternativeName>
        <fullName evidence="4">tRNA pseudouridine(38-40) synthase</fullName>
    </alternativeName>
    <alternativeName>
        <fullName evidence="4">tRNA pseudouridylate synthase I</fullName>
    </alternativeName>
    <alternativeName>
        <fullName evidence="4">tRNA-uridine isomerase I</fullName>
    </alternativeName>
</protein>
<dbReference type="HAMAP" id="MF_00171">
    <property type="entry name" value="TruA"/>
    <property type="match status" value="1"/>
</dbReference>
<name>A0A4P7BZ37_9GAMM</name>
<comment type="similarity">
    <text evidence="1 4 7">Belongs to the tRNA pseudouridine synthase TruA family.</text>
</comment>
<sequence>MRIAFGVEYEGSNFCGWQSQRGAPTVQATLEEAIARVADEPVTVITAGRTDAGVHATAQVVHFDTKASRLEHNWIFGCNVNLPPEVVVLWAQPVGETFHARFSAVARHYRYVILNRRVRSAIANRRVTWYCHPLSVSRMREAGAYLIGEHDFSSFRAKACQAKSPVRNVYRLEVRRQEDFIVIDISANAFLHHMVRNIVGALMAVGRGEQPPHWVEEVLQARCRALGSVTARPDGLYLVGVDYPDHFNLPRFSRPITVW</sequence>
<dbReference type="Gene3D" id="3.30.70.660">
    <property type="entry name" value="Pseudouridine synthase I, catalytic domain, C-terminal subdomain"/>
    <property type="match status" value="1"/>
</dbReference>
<dbReference type="RefSeq" id="WP_134358732.1">
    <property type="nucleotide sequence ID" value="NZ_CP038033.1"/>
</dbReference>
<feature type="binding site" evidence="4 6">
    <location>
        <position position="109"/>
    </location>
    <ligand>
        <name>substrate</name>
    </ligand>
</feature>
<dbReference type="EC" id="5.4.99.12" evidence="4"/>
<dbReference type="OrthoDB" id="9811823at2"/>
<evidence type="ECO:0000256" key="6">
    <source>
        <dbReference type="PIRSR" id="PIRSR001430-2"/>
    </source>
</evidence>
<feature type="domain" description="Pseudouridine synthase I TruA alpha/beta" evidence="8">
    <location>
        <begin position="8"/>
        <end position="102"/>
    </location>
</feature>
<dbReference type="EMBL" id="CP038033">
    <property type="protein sequence ID" value="QBQ55473.1"/>
    <property type="molecule type" value="Genomic_DNA"/>
</dbReference>
<evidence type="ECO:0000259" key="8">
    <source>
        <dbReference type="Pfam" id="PF01416"/>
    </source>
</evidence>
<reference evidence="9 10" key="1">
    <citation type="submission" date="2019-03" db="EMBL/GenBank/DDBJ databases">
        <title>The genome sequence of Nitrosococcus wardiae strain D1FHST reveals the archetypal metabolic capacity of ammonia-oxidizing Gammaproteobacteria.</title>
        <authorList>
            <person name="Wang L."/>
            <person name="Lim C.K."/>
            <person name="Hanson T.E."/>
            <person name="Dang H."/>
            <person name="Klotz M.G."/>
        </authorList>
    </citation>
    <scope>NUCLEOTIDE SEQUENCE [LARGE SCALE GENOMIC DNA]</scope>
    <source>
        <strain evidence="9 10">D1FHS</strain>
    </source>
</reference>
<dbReference type="GO" id="GO:0003723">
    <property type="term" value="F:RNA binding"/>
    <property type="evidence" value="ECO:0007669"/>
    <property type="project" value="InterPro"/>
</dbReference>
<evidence type="ECO:0000313" key="9">
    <source>
        <dbReference type="EMBL" id="QBQ55473.1"/>
    </source>
</evidence>
<evidence type="ECO:0000256" key="2">
    <source>
        <dbReference type="ARBA" id="ARBA00022694"/>
    </source>
</evidence>
<gene>
    <name evidence="4 9" type="primary">truA</name>
    <name evidence="9" type="ORF">E3U44_13870</name>
</gene>
<dbReference type="SUPFAM" id="SSF55120">
    <property type="entry name" value="Pseudouridine synthase"/>
    <property type="match status" value="1"/>
</dbReference>
<dbReference type="InterPro" id="IPR020103">
    <property type="entry name" value="PsdUridine_synth_cat_dom_sf"/>
</dbReference>
<evidence type="ECO:0000256" key="7">
    <source>
        <dbReference type="RuleBase" id="RU003792"/>
    </source>
</evidence>
<proteinExistence type="inferred from homology"/>
<dbReference type="InterPro" id="IPR020097">
    <property type="entry name" value="PsdUridine_synth_TruA_a/b_dom"/>
</dbReference>
<dbReference type="KEGG" id="nwr:E3U44_13870"/>
<comment type="caution">
    <text evidence="4">Lacks conserved residue(s) required for the propagation of feature annotation.</text>
</comment>
<dbReference type="InterPro" id="IPR020094">
    <property type="entry name" value="TruA/RsuA/RluB/E/F_N"/>
</dbReference>
<evidence type="ECO:0000256" key="5">
    <source>
        <dbReference type="PIRSR" id="PIRSR001430-1"/>
    </source>
</evidence>
<evidence type="ECO:0000313" key="10">
    <source>
        <dbReference type="Proteomes" id="UP000294325"/>
    </source>
</evidence>
<comment type="catalytic activity">
    <reaction evidence="4 7">
        <text>uridine(38/39/40) in tRNA = pseudouridine(38/39/40) in tRNA</text>
        <dbReference type="Rhea" id="RHEA:22376"/>
        <dbReference type="Rhea" id="RHEA-COMP:10085"/>
        <dbReference type="Rhea" id="RHEA-COMP:10087"/>
        <dbReference type="ChEBI" id="CHEBI:65314"/>
        <dbReference type="ChEBI" id="CHEBI:65315"/>
        <dbReference type="EC" id="5.4.99.12"/>
    </reaction>
</comment>
<feature type="active site" description="Nucleophile" evidence="4 5">
    <location>
        <position position="51"/>
    </location>
</feature>
<dbReference type="PANTHER" id="PTHR11142:SF0">
    <property type="entry name" value="TRNA PSEUDOURIDINE SYNTHASE-LIKE 1"/>
    <property type="match status" value="1"/>
</dbReference>
<dbReference type="InterPro" id="IPR020095">
    <property type="entry name" value="PsdUridine_synth_TruA_C"/>
</dbReference>
<comment type="subunit">
    <text evidence="4">Homodimer.</text>
</comment>
<dbReference type="GO" id="GO:0031119">
    <property type="term" value="P:tRNA pseudouridine synthesis"/>
    <property type="evidence" value="ECO:0007669"/>
    <property type="project" value="UniProtKB-UniRule"/>
</dbReference>
<dbReference type="Gene3D" id="3.30.70.580">
    <property type="entry name" value="Pseudouridine synthase I, catalytic domain, N-terminal subdomain"/>
    <property type="match status" value="1"/>
</dbReference>
<evidence type="ECO:0000256" key="4">
    <source>
        <dbReference type="HAMAP-Rule" id="MF_00171"/>
    </source>
</evidence>
<dbReference type="AlphaFoldDB" id="A0A4P7BZ37"/>
<dbReference type="CDD" id="cd02570">
    <property type="entry name" value="PseudoU_synth_EcTruA"/>
    <property type="match status" value="1"/>
</dbReference>
<dbReference type="PANTHER" id="PTHR11142">
    <property type="entry name" value="PSEUDOURIDYLATE SYNTHASE"/>
    <property type="match status" value="1"/>
</dbReference>
<comment type="function">
    <text evidence="4">Formation of pseudouridine at positions 38, 39 and 40 in the anticodon stem and loop of transfer RNAs.</text>
</comment>
<dbReference type="Pfam" id="PF01416">
    <property type="entry name" value="PseudoU_synth_1"/>
    <property type="match status" value="2"/>
</dbReference>
<dbReference type="PIRSF" id="PIRSF001430">
    <property type="entry name" value="tRNA_psdUrid_synth"/>
    <property type="match status" value="1"/>
</dbReference>
<feature type="domain" description="Pseudouridine synthase I TruA alpha/beta" evidence="8">
    <location>
        <begin position="144"/>
        <end position="244"/>
    </location>
</feature>